<feature type="transmembrane region" description="Helical" evidence="2">
    <location>
        <begin position="42"/>
        <end position="65"/>
    </location>
</feature>
<dbReference type="Pfam" id="PF20152">
    <property type="entry name" value="DUF6534"/>
    <property type="match status" value="1"/>
</dbReference>
<keyword evidence="2" id="KW-1133">Transmembrane helix</keyword>
<evidence type="ECO:0000313" key="4">
    <source>
        <dbReference type="EMBL" id="KAJ7354393.1"/>
    </source>
</evidence>
<accession>A0AAD7ABS2</accession>
<dbReference type="EMBL" id="JARIHO010000010">
    <property type="protein sequence ID" value="KAJ7354393.1"/>
    <property type="molecule type" value="Genomic_DNA"/>
</dbReference>
<proteinExistence type="predicted"/>
<protein>
    <recommendedName>
        <fullName evidence="3">DUF6534 domain-containing protein</fullName>
    </recommendedName>
</protein>
<dbReference type="Proteomes" id="UP001218218">
    <property type="component" value="Unassembled WGS sequence"/>
</dbReference>
<feature type="transmembrane region" description="Helical" evidence="2">
    <location>
        <begin position="85"/>
        <end position="103"/>
    </location>
</feature>
<feature type="transmembrane region" description="Helical" evidence="2">
    <location>
        <begin position="155"/>
        <end position="178"/>
    </location>
</feature>
<sequence length="354" mass="39044">MPGVDLILGPMLIGAMLNMILYGVMFIQMFTYHQHYANDSRWIRYFMLYLLLAATSDVVIEFHIIYDSLIIQNGTQAALTTSPKLLPGDAVLISFVSAPIQLFTAWRISVITGSFILPGFVVLLSMGSFGSGITVAVKAFLNPEFRSFQTFATEVVVWLVLSALCDIIIAAGMTYALYTRKTSFRIADGQIDRIIRLSVETGGLTAITALADVVLFLTFHTTTMNVAVDFPLSALYICSVLVMLNSRERHKTPDIEHAHSALQMPNPYKISLKLKPSLSRSGSKKSQTKVEIYTSTEQVVVTDNSDAASERALALHTQPDYYRYDAREADPPRTPNSTHNTPAKTGSSEQLGCP</sequence>
<feature type="compositionally biased region" description="Basic and acidic residues" evidence="1">
    <location>
        <begin position="322"/>
        <end position="331"/>
    </location>
</feature>
<gene>
    <name evidence="4" type="ORF">DFH08DRAFT_1077118</name>
</gene>
<keyword evidence="5" id="KW-1185">Reference proteome</keyword>
<evidence type="ECO:0000313" key="5">
    <source>
        <dbReference type="Proteomes" id="UP001218218"/>
    </source>
</evidence>
<feature type="transmembrane region" description="Helical" evidence="2">
    <location>
        <begin position="6"/>
        <end position="30"/>
    </location>
</feature>
<feature type="transmembrane region" description="Helical" evidence="2">
    <location>
        <begin position="199"/>
        <end position="220"/>
    </location>
</feature>
<dbReference type="PANTHER" id="PTHR40465">
    <property type="entry name" value="CHROMOSOME 1, WHOLE GENOME SHOTGUN SEQUENCE"/>
    <property type="match status" value="1"/>
</dbReference>
<feature type="domain" description="DUF6534" evidence="3">
    <location>
        <begin position="162"/>
        <end position="248"/>
    </location>
</feature>
<reference evidence="4" key="1">
    <citation type="submission" date="2023-03" db="EMBL/GenBank/DDBJ databases">
        <title>Massive genome expansion in bonnet fungi (Mycena s.s.) driven by repeated elements and novel gene families across ecological guilds.</title>
        <authorList>
            <consortium name="Lawrence Berkeley National Laboratory"/>
            <person name="Harder C.B."/>
            <person name="Miyauchi S."/>
            <person name="Viragh M."/>
            <person name="Kuo A."/>
            <person name="Thoen E."/>
            <person name="Andreopoulos B."/>
            <person name="Lu D."/>
            <person name="Skrede I."/>
            <person name="Drula E."/>
            <person name="Henrissat B."/>
            <person name="Morin E."/>
            <person name="Kohler A."/>
            <person name="Barry K."/>
            <person name="LaButti K."/>
            <person name="Morin E."/>
            <person name="Salamov A."/>
            <person name="Lipzen A."/>
            <person name="Mereny Z."/>
            <person name="Hegedus B."/>
            <person name="Baldrian P."/>
            <person name="Stursova M."/>
            <person name="Weitz H."/>
            <person name="Taylor A."/>
            <person name="Grigoriev I.V."/>
            <person name="Nagy L.G."/>
            <person name="Martin F."/>
            <person name="Kauserud H."/>
        </authorList>
    </citation>
    <scope>NUCLEOTIDE SEQUENCE</scope>
    <source>
        <strain evidence="4">CBHHK002</strain>
    </source>
</reference>
<evidence type="ECO:0000256" key="1">
    <source>
        <dbReference type="SAM" id="MobiDB-lite"/>
    </source>
</evidence>
<feature type="transmembrane region" description="Helical" evidence="2">
    <location>
        <begin position="226"/>
        <end position="244"/>
    </location>
</feature>
<dbReference type="InterPro" id="IPR045339">
    <property type="entry name" value="DUF6534"/>
</dbReference>
<dbReference type="AlphaFoldDB" id="A0AAD7ABS2"/>
<comment type="caution">
    <text evidence="4">The sequence shown here is derived from an EMBL/GenBank/DDBJ whole genome shotgun (WGS) entry which is preliminary data.</text>
</comment>
<evidence type="ECO:0000259" key="3">
    <source>
        <dbReference type="Pfam" id="PF20152"/>
    </source>
</evidence>
<keyword evidence="2" id="KW-0812">Transmembrane</keyword>
<feature type="region of interest" description="Disordered" evidence="1">
    <location>
        <begin position="319"/>
        <end position="354"/>
    </location>
</feature>
<name>A0AAD7ABS2_9AGAR</name>
<dbReference type="PANTHER" id="PTHR40465:SF1">
    <property type="entry name" value="DUF6534 DOMAIN-CONTAINING PROTEIN"/>
    <property type="match status" value="1"/>
</dbReference>
<feature type="compositionally biased region" description="Polar residues" evidence="1">
    <location>
        <begin position="335"/>
        <end position="354"/>
    </location>
</feature>
<organism evidence="4 5">
    <name type="scientific">Mycena albidolilacea</name>
    <dbReference type="NCBI Taxonomy" id="1033008"/>
    <lineage>
        <taxon>Eukaryota</taxon>
        <taxon>Fungi</taxon>
        <taxon>Dikarya</taxon>
        <taxon>Basidiomycota</taxon>
        <taxon>Agaricomycotina</taxon>
        <taxon>Agaricomycetes</taxon>
        <taxon>Agaricomycetidae</taxon>
        <taxon>Agaricales</taxon>
        <taxon>Marasmiineae</taxon>
        <taxon>Mycenaceae</taxon>
        <taxon>Mycena</taxon>
    </lineage>
</organism>
<keyword evidence="2" id="KW-0472">Membrane</keyword>
<feature type="transmembrane region" description="Helical" evidence="2">
    <location>
        <begin position="115"/>
        <end position="135"/>
    </location>
</feature>
<evidence type="ECO:0000256" key="2">
    <source>
        <dbReference type="SAM" id="Phobius"/>
    </source>
</evidence>